<reference evidence="2" key="1">
    <citation type="submission" date="2006-01" db="EMBL/GenBank/DDBJ databases">
        <authorList>
            <person name="Lindblad-Toh K."/>
            <person name="Mauceli E."/>
            <person name="Grabherr M."/>
            <person name="Chang J.L."/>
            <person name="Lander E.S."/>
        </authorList>
    </citation>
    <scope>NUCLEOTIDE SEQUENCE [LARGE SCALE GENOMIC DNA]</scope>
</reference>
<dbReference type="eggNOG" id="KOG1246">
    <property type="taxonomic scope" value="Eukaryota"/>
</dbReference>
<dbReference type="AlphaFoldDB" id="G3NIU7"/>
<organism evidence="2">
    <name type="scientific">Gasterosteus aculeatus</name>
    <name type="common">Three-spined stickleback</name>
    <dbReference type="NCBI Taxonomy" id="69293"/>
    <lineage>
        <taxon>Eukaryota</taxon>
        <taxon>Metazoa</taxon>
        <taxon>Chordata</taxon>
        <taxon>Craniata</taxon>
        <taxon>Vertebrata</taxon>
        <taxon>Euteleostomi</taxon>
        <taxon>Actinopterygii</taxon>
        <taxon>Neopterygii</taxon>
        <taxon>Teleostei</taxon>
        <taxon>Neoteleostei</taxon>
        <taxon>Acanthomorphata</taxon>
        <taxon>Eupercaria</taxon>
        <taxon>Perciformes</taxon>
        <taxon>Cottioidei</taxon>
        <taxon>Gasterosteales</taxon>
        <taxon>Gasterosteidae</taxon>
        <taxon>Gasterosteus</taxon>
    </lineage>
</organism>
<feature type="region of interest" description="Disordered" evidence="1">
    <location>
        <begin position="1"/>
        <end position="42"/>
    </location>
</feature>
<evidence type="ECO:0000313" key="2">
    <source>
        <dbReference type="Ensembl" id="ENSGACP00000005257.1"/>
    </source>
</evidence>
<dbReference type="STRING" id="69293.ENSGACP00000005257"/>
<feature type="region of interest" description="Disordered" evidence="1">
    <location>
        <begin position="105"/>
        <end position="130"/>
    </location>
</feature>
<reference evidence="2" key="2">
    <citation type="submission" date="2024-04" db="UniProtKB">
        <authorList>
            <consortium name="Ensembl"/>
        </authorList>
    </citation>
    <scope>IDENTIFICATION</scope>
</reference>
<name>G3NIU7_GASAC</name>
<evidence type="ECO:0000256" key="1">
    <source>
        <dbReference type="SAM" id="MobiDB-lite"/>
    </source>
</evidence>
<dbReference type="InParanoid" id="G3NIU7"/>
<dbReference type="Bgee" id="ENSGACG00000004007">
    <property type="expression patterns" value="Expressed in telencephalon and 7 other cell types or tissues"/>
</dbReference>
<feature type="region of interest" description="Disordered" evidence="1">
    <location>
        <begin position="217"/>
        <end position="283"/>
    </location>
</feature>
<sequence>RTLPSSRYAETAKRAHAPQQKHSVKSTCAPGNPRALLSPPGAARALRSHVPTRLKGSRVNGISRCRSVLSASWSWSLPARPQERRHAGIHRLKAAPVCVEKRPRVQAQRKFAQSPPSSPGPTVSRTPARSNHVHNLSVVTCLTRRRPKTEDFLSFLCLRGSAALPSNMSFLASGRAKEPSGAQHLASCRSTNHRTAAELKTMSMISRTTAQRDFKSLRRRPGGSAVVTSFCPPTARAQRRQERERREEEEEQQQQQKRRREGTEEDRRDGAESHLLRPHQLSLHVRRTDKVAMVTGL</sequence>
<proteinExistence type="predicted"/>
<accession>G3NIU7</accession>
<protein>
    <submittedName>
        <fullName evidence="2">Uncharacterized protein</fullName>
    </submittedName>
</protein>
<dbReference type="Ensembl" id="ENSGACT00000005272.1">
    <property type="protein sequence ID" value="ENSGACP00000005257.1"/>
    <property type="gene ID" value="ENSGACG00000004007.1"/>
</dbReference>
<feature type="compositionally biased region" description="Polar residues" evidence="1">
    <location>
        <begin position="120"/>
        <end position="130"/>
    </location>
</feature>
<feature type="compositionally biased region" description="Basic and acidic residues" evidence="1">
    <location>
        <begin position="261"/>
        <end position="275"/>
    </location>
</feature>